<accession>A0A385Z7V6</accession>
<keyword evidence="1" id="KW-0812">Transmembrane</keyword>
<evidence type="ECO:0000256" key="1">
    <source>
        <dbReference type="SAM" id="Phobius"/>
    </source>
</evidence>
<sequence length="104" mass="11687">MEPIVASVVYVIAQSVSRWFTDFGTLLSAITALASVIAACIAVRFSQQQMKMHKQHNRRMATPHLSGWAHTDPSRKTFFFTLENNGRGPAIAREIKLWVDGELQ</sequence>
<dbReference type="RefSeq" id="WP_119894790.1">
    <property type="nucleotide sequence ID" value="NZ_CP032419.1"/>
</dbReference>
<dbReference type="Proteomes" id="UP000265560">
    <property type="component" value="Chromosome"/>
</dbReference>
<dbReference type="AlphaFoldDB" id="A0A385Z7V6"/>
<evidence type="ECO:0000313" key="3">
    <source>
        <dbReference type="Proteomes" id="UP000265560"/>
    </source>
</evidence>
<dbReference type="OrthoDB" id="6869320at2"/>
<dbReference type="EMBL" id="CP032419">
    <property type="protein sequence ID" value="AYC34137.1"/>
    <property type="molecule type" value="Genomic_DNA"/>
</dbReference>
<keyword evidence="1" id="KW-0472">Membrane</keyword>
<dbReference type="KEGG" id="pcav:D3880_17995"/>
<feature type="transmembrane region" description="Helical" evidence="1">
    <location>
        <begin position="23"/>
        <end position="45"/>
    </location>
</feature>
<keyword evidence="1" id="KW-1133">Transmembrane helix</keyword>
<protein>
    <submittedName>
        <fullName evidence="2">Uncharacterized protein</fullName>
    </submittedName>
</protein>
<gene>
    <name evidence="2" type="ORF">D3880_17995</name>
</gene>
<organism evidence="2 3">
    <name type="scientific">Pseudomonas cavernae</name>
    <dbReference type="NCBI Taxonomy" id="2320867"/>
    <lineage>
        <taxon>Bacteria</taxon>
        <taxon>Pseudomonadati</taxon>
        <taxon>Pseudomonadota</taxon>
        <taxon>Gammaproteobacteria</taxon>
        <taxon>Pseudomonadales</taxon>
        <taxon>Pseudomonadaceae</taxon>
        <taxon>Pseudomonas</taxon>
    </lineage>
</organism>
<reference evidence="3" key="1">
    <citation type="submission" date="2018-09" db="EMBL/GenBank/DDBJ databases">
        <authorList>
            <person name="Zhu H."/>
        </authorList>
    </citation>
    <scope>NUCLEOTIDE SEQUENCE [LARGE SCALE GENOMIC DNA]</scope>
    <source>
        <strain evidence="3">K2W31S-8</strain>
    </source>
</reference>
<keyword evidence="3" id="KW-1185">Reference proteome</keyword>
<proteinExistence type="predicted"/>
<name>A0A385Z7V6_9PSED</name>
<evidence type="ECO:0000313" key="2">
    <source>
        <dbReference type="EMBL" id="AYC34137.1"/>
    </source>
</evidence>